<feature type="region of interest" description="Disordered" evidence="1">
    <location>
        <begin position="555"/>
        <end position="575"/>
    </location>
</feature>
<feature type="compositionally biased region" description="Basic residues" evidence="1">
    <location>
        <begin position="177"/>
        <end position="186"/>
    </location>
</feature>
<dbReference type="OrthoDB" id="3014170at2759"/>
<gene>
    <name evidence="2" type="ORF">M413DRAFT_410062</name>
</gene>
<sequence length="591" mass="65656">MAPRNFPAPQLKPSTRSKNKDAHPGQPVIDAKQPRRSKQEMEVVRAQQAREQEEEKTRLETNLKAVAQIEDELLQEDIQRRTSNHRSVGIAPFKPQLQADNGGNLKVLHSLTSEIPIELENPAGSNVRVDDEDEGSEGSQDEYRPPACEGHVESESDGESEAPVDSHTEETTTKNTGTRKGKKPKPGRKDVVAVRETVAEKGTPATAEATKLKRKADDSNENINKKSKKTNQPLSGLIVGWDRNPSGSRATASIASEVSQDIDESMVQYGGLVDDEENDEIERVAIRKDVPKDAGGKKTLPSLIKITDSKPTTQLTKKTIRNGARKWKLEHLPPGTDRGFTDQFIPLVKAKAGELEHPWAELNPSQVQELVDHVFGHDTYTVVAEDVWCGLIAYRLSNWRNIFGSTAASAVKAYIESNPENMFVRGAEDIAEFGCFQNELIMYTLAHAHFADFDDVPDAEKLERKPVGALILAIQAVEHAFKSWTTGAYVKITSPKGYFSADNYGDKIMKVAGKDRRTKHVNNRRATQYTPTINAFKDHHWNSILSAVRDILGENGNKRKRSKSASSRASSEFDMDEVEADKDYILLSDDD</sequence>
<evidence type="ECO:0000256" key="1">
    <source>
        <dbReference type="SAM" id="MobiDB-lite"/>
    </source>
</evidence>
<feature type="region of interest" description="Disordered" evidence="1">
    <location>
        <begin position="117"/>
        <end position="248"/>
    </location>
</feature>
<protein>
    <submittedName>
        <fullName evidence="2">Uncharacterized protein</fullName>
    </submittedName>
</protein>
<reference evidence="2 3" key="1">
    <citation type="submission" date="2014-04" db="EMBL/GenBank/DDBJ databases">
        <authorList>
            <consortium name="DOE Joint Genome Institute"/>
            <person name="Kuo A."/>
            <person name="Gay G."/>
            <person name="Dore J."/>
            <person name="Kohler A."/>
            <person name="Nagy L.G."/>
            <person name="Floudas D."/>
            <person name="Copeland A."/>
            <person name="Barry K.W."/>
            <person name="Cichocki N."/>
            <person name="Veneault-Fourrey C."/>
            <person name="LaButti K."/>
            <person name="Lindquist E.A."/>
            <person name="Lipzen A."/>
            <person name="Lundell T."/>
            <person name="Morin E."/>
            <person name="Murat C."/>
            <person name="Sun H."/>
            <person name="Tunlid A."/>
            <person name="Henrissat B."/>
            <person name="Grigoriev I.V."/>
            <person name="Hibbett D.S."/>
            <person name="Martin F."/>
            <person name="Nordberg H.P."/>
            <person name="Cantor M.N."/>
            <person name="Hua S.X."/>
        </authorList>
    </citation>
    <scope>NUCLEOTIDE SEQUENCE [LARGE SCALE GENOMIC DNA]</scope>
    <source>
        <strain evidence="3">h7</strain>
    </source>
</reference>
<reference evidence="3" key="2">
    <citation type="submission" date="2015-01" db="EMBL/GenBank/DDBJ databases">
        <title>Evolutionary Origins and Diversification of the Mycorrhizal Mutualists.</title>
        <authorList>
            <consortium name="DOE Joint Genome Institute"/>
            <consortium name="Mycorrhizal Genomics Consortium"/>
            <person name="Kohler A."/>
            <person name="Kuo A."/>
            <person name="Nagy L.G."/>
            <person name="Floudas D."/>
            <person name="Copeland A."/>
            <person name="Barry K.W."/>
            <person name="Cichocki N."/>
            <person name="Veneault-Fourrey C."/>
            <person name="LaButti K."/>
            <person name="Lindquist E.A."/>
            <person name="Lipzen A."/>
            <person name="Lundell T."/>
            <person name="Morin E."/>
            <person name="Murat C."/>
            <person name="Riley R."/>
            <person name="Ohm R."/>
            <person name="Sun H."/>
            <person name="Tunlid A."/>
            <person name="Henrissat B."/>
            <person name="Grigoriev I.V."/>
            <person name="Hibbett D.S."/>
            <person name="Martin F."/>
        </authorList>
    </citation>
    <scope>NUCLEOTIDE SEQUENCE [LARGE SCALE GENOMIC DNA]</scope>
    <source>
        <strain evidence="3">h7</strain>
    </source>
</reference>
<accession>A0A0C2XVV7</accession>
<evidence type="ECO:0000313" key="3">
    <source>
        <dbReference type="Proteomes" id="UP000053424"/>
    </source>
</evidence>
<organism evidence="2 3">
    <name type="scientific">Hebeloma cylindrosporum</name>
    <dbReference type="NCBI Taxonomy" id="76867"/>
    <lineage>
        <taxon>Eukaryota</taxon>
        <taxon>Fungi</taxon>
        <taxon>Dikarya</taxon>
        <taxon>Basidiomycota</taxon>
        <taxon>Agaricomycotina</taxon>
        <taxon>Agaricomycetes</taxon>
        <taxon>Agaricomycetidae</taxon>
        <taxon>Agaricales</taxon>
        <taxon>Agaricineae</taxon>
        <taxon>Hymenogastraceae</taxon>
        <taxon>Hebeloma</taxon>
    </lineage>
</organism>
<keyword evidence="3" id="KW-1185">Reference proteome</keyword>
<dbReference type="Proteomes" id="UP000053424">
    <property type="component" value="Unassembled WGS sequence"/>
</dbReference>
<dbReference type="EMBL" id="KN831779">
    <property type="protein sequence ID" value="KIM41783.1"/>
    <property type="molecule type" value="Genomic_DNA"/>
</dbReference>
<feature type="region of interest" description="Disordered" evidence="1">
    <location>
        <begin position="1"/>
        <end position="59"/>
    </location>
</feature>
<dbReference type="AlphaFoldDB" id="A0A0C2XVV7"/>
<feature type="compositionally biased region" description="Basic and acidic residues" evidence="1">
    <location>
        <begin position="187"/>
        <end position="199"/>
    </location>
</feature>
<evidence type="ECO:0000313" key="2">
    <source>
        <dbReference type="EMBL" id="KIM41783.1"/>
    </source>
</evidence>
<feature type="region of interest" description="Disordered" evidence="1">
    <location>
        <begin position="80"/>
        <end position="102"/>
    </location>
</feature>
<feature type="compositionally biased region" description="Acidic residues" evidence="1">
    <location>
        <begin position="130"/>
        <end position="140"/>
    </location>
</feature>
<name>A0A0C2XVV7_HEBCY</name>
<dbReference type="HOGENOM" id="CLU_028193_0_0_1"/>
<proteinExistence type="predicted"/>
<feature type="compositionally biased region" description="Basic and acidic residues" evidence="1">
    <location>
        <begin position="37"/>
        <end position="59"/>
    </location>
</feature>